<dbReference type="EMBL" id="LN877952">
    <property type="protein sequence ID" value="CUV06471.1"/>
    <property type="molecule type" value="Genomic_DNA"/>
</dbReference>
<keyword evidence="1" id="KW-0472">Membrane</keyword>
<dbReference type="EMBL" id="JTAI01000007">
    <property type="protein sequence ID" value="PPS97423.1"/>
    <property type="molecule type" value="Genomic_DNA"/>
</dbReference>
<feature type="transmembrane region" description="Helical" evidence="1">
    <location>
        <begin position="329"/>
        <end position="349"/>
    </location>
</feature>
<keyword evidence="2" id="KW-0732">Signal</keyword>
<feature type="transmembrane region" description="Helical" evidence="1">
    <location>
        <begin position="124"/>
        <end position="145"/>
    </location>
</feature>
<evidence type="ECO:0000256" key="1">
    <source>
        <dbReference type="SAM" id="Phobius"/>
    </source>
</evidence>
<protein>
    <recommendedName>
        <fullName evidence="6">DUF4203 domain-containing protein</fullName>
    </recommendedName>
</protein>
<dbReference type="AlphaFoldDB" id="A0A0S4THV5"/>
<feature type="transmembrane region" description="Helical" evidence="1">
    <location>
        <begin position="99"/>
        <end position="117"/>
    </location>
</feature>
<dbReference type="VEuPathDB" id="CryptoDB:ChTU502y2012_419g0205"/>
<keyword evidence="1" id="KW-1133">Transmembrane helix</keyword>
<gene>
    <name evidence="3" type="ORF">CHUDEA6_420</name>
    <name evidence="4" type="ORF">GY17_00000042</name>
</gene>
<accession>A0A0S4THV5</accession>
<feature type="transmembrane region" description="Helical" evidence="1">
    <location>
        <begin position="151"/>
        <end position="167"/>
    </location>
</feature>
<evidence type="ECO:0000313" key="5">
    <source>
        <dbReference type="Proteomes" id="UP001429100"/>
    </source>
</evidence>
<feature type="transmembrane region" description="Helical" evidence="1">
    <location>
        <begin position="231"/>
        <end position="257"/>
    </location>
</feature>
<sequence length="377" mass="43531">MKIKIFFLIQILLLIAYVKGDIRRNELNRKNEYILLNNNAPQVPIVTETKTPIRYPRFPAQKMRTNHSKLEELSKKYLNPMMRIPELNYQYLSPTMSRFMTVMLSLLVVPFIILSLFGDTGDLIFAQFGCISGVFGFTMGMMIFGGLISDIMAIIFSTIIGFANIYSTLKLTKVREMPFVSILFFCFLVSNLIYQLLAGIPNYSINPLYTGLGGALLMRISNIFGYQFQNLTLFVMALKLFYIIIVICITSIIYFILPTSLKKVTGNEKQTEEEISNLQKYTQSISSFILTFPIVSFISQMLYVLGIFTTSPFDMLSFFYIPSQLHFNYYSTSILLTVWIFLTVSVFLFRTKISNRDSYQPKFVKSLISDYWKVQEL</sequence>
<keyword evidence="1" id="KW-0812">Transmembrane</keyword>
<feature type="signal peptide" evidence="2">
    <location>
        <begin position="1"/>
        <end position="20"/>
    </location>
</feature>
<dbReference type="OrthoDB" id="343555at2759"/>
<reference evidence="3" key="2">
    <citation type="submission" date="2015-08" db="EMBL/GenBank/DDBJ databases">
        <authorList>
            <person name="Babu N.S."/>
            <person name="Beckwith C.J."/>
            <person name="Beseler K.G."/>
            <person name="Brison A."/>
            <person name="Carone J.V."/>
            <person name="Caskin T.P."/>
            <person name="Diamond M."/>
            <person name="Durham M.E."/>
            <person name="Foxe J.M."/>
            <person name="Go M."/>
            <person name="Henderson B.A."/>
            <person name="Jones I.B."/>
            <person name="McGettigan J.A."/>
            <person name="Micheletti S.J."/>
            <person name="Nasrallah M.E."/>
            <person name="Ortiz D."/>
            <person name="Piller C.R."/>
            <person name="Privatt S.R."/>
            <person name="Schneider S.L."/>
            <person name="Sharp S."/>
            <person name="Smith T.C."/>
            <person name="Stanton J.D."/>
            <person name="Ullery H.E."/>
            <person name="Wilson R.J."/>
            <person name="Serrano M.G."/>
            <person name="Buck G."/>
            <person name="Lee V."/>
            <person name="Wang Y."/>
            <person name="Carvalho R."/>
            <person name="Voegtly L."/>
            <person name="Shi R."/>
            <person name="Duckworth R."/>
            <person name="Johnson A."/>
            <person name="Loviza R."/>
            <person name="Walstead R."/>
            <person name="Shah Z."/>
            <person name="Kiflezghi M."/>
            <person name="Wade K."/>
            <person name="Ball S.L."/>
            <person name="Bradley K.W."/>
            <person name="Asai D.J."/>
            <person name="Bowman C.A."/>
            <person name="Russell D.A."/>
            <person name="Pope W.H."/>
            <person name="Jacobs-Sera D."/>
            <person name="Hendrix R.W."/>
            <person name="Hatfull G.F."/>
        </authorList>
    </citation>
    <scope>NUCLEOTIDE SEQUENCE [LARGE SCALE GENOMIC DNA]</scope>
</reference>
<name>A0A0S4THV5_CRYHO</name>
<evidence type="ECO:0000256" key="2">
    <source>
        <dbReference type="SAM" id="SignalP"/>
    </source>
</evidence>
<dbReference type="VEuPathDB" id="CryptoDB:GY17_00000042"/>
<reference evidence="4 5" key="3">
    <citation type="submission" date="2017-10" db="EMBL/GenBank/DDBJ databases">
        <title>Consistent, comparative and evidence-based genome annotation and re-annotation for the closely-related species, Cryptosporidium parvum, C. hominis and C. tyzzeri.</title>
        <authorList>
            <person name="Baptista R.P."/>
            <person name="Li Y."/>
            <person name="Sateriale A."/>
            <person name="Striepen B."/>
            <person name="Kissinger J.C."/>
        </authorList>
    </citation>
    <scope>NUCLEOTIDE SEQUENCE [LARGE SCALE GENOMIC DNA]</scope>
    <source>
        <strain evidence="4">30976</strain>
    </source>
</reference>
<dbReference type="Proteomes" id="UP000199752">
    <property type="component" value="Chromosome 6"/>
</dbReference>
<keyword evidence="5" id="KW-1185">Reference proteome</keyword>
<proteinExistence type="predicted"/>
<feature type="transmembrane region" description="Helical" evidence="1">
    <location>
        <begin position="288"/>
        <end position="309"/>
    </location>
</feature>
<reference evidence="4 5" key="1">
    <citation type="submission" date="2014-11" db="EMBL/GenBank/DDBJ databases">
        <title>Comparative genomic analysis of Cryptosporidium hominis reveals occurrence of genetic recombination in virulent subtypes.</title>
        <authorList>
            <person name="Guo Y."/>
            <person name="Tang K."/>
            <person name="Frace M."/>
            <person name="Li N."/>
            <person name="Roellig D.M."/>
            <person name="Sammons S."/>
            <person name="Knipe K."/>
            <person name="Rowe L."/>
            <person name="Feng Y."/>
            <person name="Xiao L."/>
        </authorList>
    </citation>
    <scope>NUCLEOTIDE SEQUENCE [LARGE SCALE GENOMIC DNA]</scope>
    <source>
        <strain evidence="4">30976</strain>
    </source>
</reference>
<organism evidence="3">
    <name type="scientific">Cryptosporidium hominis</name>
    <dbReference type="NCBI Taxonomy" id="237895"/>
    <lineage>
        <taxon>Eukaryota</taxon>
        <taxon>Sar</taxon>
        <taxon>Alveolata</taxon>
        <taxon>Apicomplexa</taxon>
        <taxon>Conoidasida</taxon>
        <taxon>Coccidia</taxon>
        <taxon>Eucoccidiorida</taxon>
        <taxon>Eimeriorina</taxon>
        <taxon>Cryptosporidiidae</taxon>
        <taxon>Cryptosporidium</taxon>
    </lineage>
</organism>
<evidence type="ECO:0000313" key="4">
    <source>
        <dbReference type="EMBL" id="PPS97423.1"/>
    </source>
</evidence>
<feature type="chain" id="PRO_5006627733" description="DUF4203 domain-containing protein" evidence="2">
    <location>
        <begin position="21"/>
        <end position="377"/>
    </location>
</feature>
<dbReference type="Proteomes" id="UP001429100">
    <property type="component" value="Unassembled WGS sequence"/>
</dbReference>
<evidence type="ECO:0008006" key="6">
    <source>
        <dbReference type="Google" id="ProtNLM"/>
    </source>
</evidence>
<dbReference type="VEuPathDB" id="CryptoDB:CHUDEA6_420"/>
<feature type="transmembrane region" description="Helical" evidence="1">
    <location>
        <begin position="179"/>
        <end position="200"/>
    </location>
</feature>
<evidence type="ECO:0000313" key="3">
    <source>
        <dbReference type="EMBL" id="CUV06471.1"/>
    </source>
</evidence>